<gene>
    <name evidence="1" type="ORF">KIH74_25545</name>
</gene>
<dbReference type="SUPFAM" id="SSF52540">
    <property type="entry name" value="P-loop containing nucleoside triphosphate hydrolases"/>
    <property type="match status" value="1"/>
</dbReference>
<evidence type="ECO:0000313" key="1">
    <source>
        <dbReference type="EMBL" id="MBT0772335.1"/>
    </source>
</evidence>
<dbReference type="Gene3D" id="3.40.50.300">
    <property type="entry name" value="P-loop containing nucleotide triphosphate hydrolases"/>
    <property type="match status" value="2"/>
</dbReference>
<keyword evidence="2" id="KW-1185">Reference proteome</keyword>
<sequence>MRQQVLSLEVQGGDEVSAEYLSAALWHRAQALIDDPGTTLFFGRTDHDNGNRWYIGRRHVADAKGDPVVIDWRAEVSKAFYQASRNDRMGVLKRRRFGIERGEITAYEDEQLTDPAPAGDAKSQILAHEIERPRAGPMRDIVATIQPEQDVIVRADVDTSVCIQGAPGTGKTAVGLHRAAWLLYAFRERLARTGVLVVGPNESFLEHVNAVLPSLGEAQVRHATVEQLVITSPGGAETLLTVRGSDTPAVTGLKGDARMAEVLRRAVWSSVTTPTEPMMLPRGSRRWRVPAYQLAGIVDELRNRGVRYAAAKDMLPQRIAHAVLVLMEEAGDSPDDRVQDAVARSREVKRYADAVWPAVDPKKLLHKLLSDPEVLARHAGGILDADEQKMLLWEKPPRTAGSARWSPADAVLLDELTDLTRRPASMGHVVLDEAQDLSPMQLRAVGRRCTAGSMTVLGDIAQGTTPWATPSWEVTLEHLGHSGAVIDELDRGFRVPDAVIRYAARLLPSIAPGLNAPTSVRDSPGSLRLVTSASAEDRWADVESAVRRDLAELGSIGLIVPDSLVPEAARRLREAGIEHAVLGQHGAELDSAATENATENATTVDDETPDPLSLRVSVVPATTAKGLEYDWVIVLEPTTIAAEEPDERTGLRRLYVVLTRAVTGLTVVHHEPLPAVLA</sequence>
<dbReference type="InterPro" id="IPR000212">
    <property type="entry name" value="DNA_helicase_UvrD/REP"/>
</dbReference>
<dbReference type="PANTHER" id="PTHR11070:SF45">
    <property type="entry name" value="DNA 3'-5' HELICASE"/>
    <property type="match status" value="1"/>
</dbReference>
<dbReference type="Proteomes" id="UP001197247">
    <property type="component" value="Unassembled WGS sequence"/>
</dbReference>
<proteinExistence type="predicted"/>
<dbReference type="PANTHER" id="PTHR11070">
    <property type="entry name" value="UVRD / RECB / PCRA DNA HELICASE FAMILY MEMBER"/>
    <property type="match status" value="1"/>
</dbReference>
<dbReference type="InterPro" id="IPR027417">
    <property type="entry name" value="P-loop_NTPase"/>
</dbReference>
<accession>A0ABS5TMK9</accession>
<protein>
    <submittedName>
        <fullName evidence="1">AAA family ATPase</fullName>
    </submittedName>
</protein>
<organism evidence="1 2">
    <name type="scientific">Kineosporia corallincola</name>
    <dbReference type="NCBI Taxonomy" id="2835133"/>
    <lineage>
        <taxon>Bacteria</taxon>
        <taxon>Bacillati</taxon>
        <taxon>Actinomycetota</taxon>
        <taxon>Actinomycetes</taxon>
        <taxon>Kineosporiales</taxon>
        <taxon>Kineosporiaceae</taxon>
        <taxon>Kineosporia</taxon>
    </lineage>
</organism>
<evidence type="ECO:0000313" key="2">
    <source>
        <dbReference type="Proteomes" id="UP001197247"/>
    </source>
</evidence>
<reference evidence="1 2" key="1">
    <citation type="submission" date="2021-05" db="EMBL/GenBank/DDBJ databases">
        <title>Kineosporia and Streptomyces sp. nov. two new marine actinobacteria isolated from Coral.</title>
        <authorList>
            <person name="Buangrab K."/>
            <person name="Sutthacheep M."/>
            <person name="Yeemin T."/>
            <person name="Harunari E."/>
            <person name="Igarashi Y."/>
            <person name="Kanchanasin P."/>
            <person name="Tanasupawat S."/>
            <person name="Phongsopitanun W."/>
        </authorList>
    </citation>
    <scope>NUCLEOTIDE SEQUENCE [LARGE SCALE GENOMIC DNA]</scope>
    <source>
        <strain evidence="1 2">J2-2</strain>
    </source>
</reference>
<name>A0ABS5TMK9_9ACTN</name>
<dbReference type="EMBL" id="JAHBAY010000012">
    <property type="protein sequence ID" value="MBT0772335.1"/>
    <property type="molecule type" value="Genomic_DNA"/>
</dbReference>
<comment type="caution">
    <text evidence="1">The sequence shown here is derived from an EMBL/GenBank/DDBJ whole genome shotgun (WGS) entry which is preliminary data.</text>
</comment>